<evidence type="ECO:0000256" key="3">
    <source>
        <dbReference type="ARBA" id="ARBA00022692"/>
    </source>
</evidence>
<keyword evidence="12" id="KW-1185">Reference proteome</keyword>
<feature type="region of interest" description="Disordered" evidence="8">
    <location>
        <begin position="610"/>
        <end position="640"/>
    </location>
</feature>
<evidence type="ECO:0000313" key="12">
    <source>
        <dbReference type="Proteomes" id="UP000024635"/>
    </source>
</evidence>
<comment type="caution">
    <text evidence="11">The sequence shown here is derived from an EMBL/GenBank/DDBJ whole genome shotgun (WGS) entry which is preliminary data.</text>
</comment>
<dbReference type="PANTHER" id="PTHR18763">
    <property type="entry name" value="WD-REPEAT PROTEIN 18"/>
    <property type="match status" value="1"/>
</dbReference>
<evidence type="ECO:0000256" key="2">
    <source>
        <dbReference type="ARBA" id="ARBA00022574"/>
    </source>
</evidence>
<dbReference type="Proteomes" id="UP000024635">
    <property type="component" value="Unassembled WGS sequence"/>
</dbReference>
<evidence type="ECO:0000256" key="4">
    <source>
        <dbReference type="ARBA" id="ARBA00022737"/>
    </source>
</evidence>
<dbReference type="InterPro" id="IPR017452">
    <property type="entry name" value="GPCR_Rhodpsn_7TM"/>
</dbReference>
<keyword evidence="5 9" id="KW-1133">Transmembrane helix</keyword>
<dbReference type="SUPFAM" id="SSF50978">
    <property type="entry name" value="WD40 repeat-like"/>
    <property type="match status" value="1"/>
</dbReference>
<evidence type="ECO:0000256" key="7">
    <source>
        <dbReference type="PROSITE-ProRule" id="PRU00221"/>
    </source>
</evidence>
<accession>A0A016TYP6</accession>
<reference evidence="12" key="1">
    <citation type="journal article" date="2015" name="Nat. Genet.">
        <title>The genome and transcriptome of the zoonotic hookworm Ancylostoma ceylanicum identify infection-specific gene families.</title>
        <authorList>
            <person name="Schwarz E.M."/>
            <person name="Hu Y."/>
            <person name="Antoshechkin I."/>
            <person name="Miller M.M."/>
            <person name="Sternberg P.W."/>
            <person name="Aroian R.V."/>
        </authorList>
    </citation>
    <scope>NUCLEOTIDE SEQUENCE</scope>
    <source>
        <strain evidence="12">HY135</strain>
    </source>
</reference>
<feature type="domain" description="G-protein coupled receptors family 1 profile" evidence="10">
    <location>
        <begin position="39"/>
        <end position="236"/>
    </location>
</feature>
<sequence>MNGSVLQCFWNNHPPPMATSERFAVGVALLILTVISFILNAALGYLVWKSPVFDRLFRLYVVSLVTAALSYLLTNCSILIPTALFHVNFDDPYNTILTVFDVVGYLAQIFTTTLIAVDRFVLFYIIGVHHGVVYRRHPIVFCIPALPWTASILLTIHTNLIGCYVRTNPFTLTYTYECSECGLYEPILYYLNHALPIITFILYCAIYANILVTRQRLRTGENSRKRRDAVRLKLLVGSSGNDPFSVIIVDPRTGVATWSYKGSELQGAAVGIVEPLGVNGDHLVISIKDRPLIHAFAVHPRDRYHQKSVVSGVIAAFCTTKDGSLLFAAVGTQVYIWLLSSGELLTVIDAHYQAITRISLSADESTLFTASTDGALSCYLVSDIISQDRDRAVEPLRKWKAHTLAVRGLSVSSGSNPRVASCGLDHLALIHSVSLDEVLFKVSADRPLTACVLDPAESRLFLGSDTGNIAQINLYALDDRSEILIQVADEKNERVPVFNGHCDEITALSVNGDGCLLASGDSAGKYCIWEIASRQCLKVSSMRSTISSLRFVPNWPSLSASEHVSVHPVFDLQRNVCRGEKIWIRHHDGKDYNKDFWHDQLDHLLESALQESEAAGPNSNKKKKSLKKRKKSIRPSEGDESDVVVLDDDILEISEGSSTVRNGGVPGTTSKEDKELIEKQREEIQKLKRINAELYSFMAKELTDR</sequence>
<dbReference type="InterPro" id="IPR015943">
    <property type="entry name" value="WD40/YVTN_repeat-like_dom_sf"/>
</dbReference>
<dbReference type="EMBL" id="JARK01001405">
    <property type="protein sequence ID" value="EYC07732.1"/>
    <property type="molecule type" value="Genomic_DNA"/>
</dbReference>
<dbReference type="Pfam" id="PF00400">
    <property type="entry name" value="WD40"/>
    <property type="match status" value="2"/>
</dbReference>
<feature type="transmembrane region" description="Helical" evidence="9">
    <location>
        <begin position="105"/>
        <end position="127"/>
    </location>
</feature>
<dbReference type="GO" id="GO:0005656">
    <property type="term" value="C:nuclear pre-replicative complex"/>
    <property type="evidence" value="ECO:0007669"/>
    <property type="project" value="TreeGrafter"/>
</dbReference>
<name>A0A016TYP6_9BILA</name>
<evidence type="ECO:0000256" key="1">
    <source>
        <dbReference type="ARBA" id="ARBA00004370"/>
    </source>
</evidence>
<dbReference type="InterPro" id="IPR045227">
    <property type="entry name" value="WDR18/Ipi3/RID3"/>
</dbReference>
<dbReference type="GO" id="GO:0006261">
    <property type="term" value="P:DNA-templated DNA replication"/>
    <property type="evidence" value="ECO:0007669"/>
    <property type="project" value="TreeGrafter"/>
</dbReference>
<keyword evidence="4" id="KW-0677">Repeat</keyword>
<keyword evidence="2 7" id="KW-0853">WD repeat</keyword>
<evidence type="ECO:0000256" key="5">
    <source>
        <dbReference type="ARBA" id="ARBA00022989"/>
    </source>
</evidence>
<keyword evidence="3 9" id="KW-0812">Transmembrane</keyword>
<feature type="region of interest" description="Disordered" evidence="8">
    <location>
        <begin position="656"/>
        <end position="676"/>
    </location>
</feature>
<dbReference type="GO" id="GO:0120330">
    <property type="term" value="C:rixosome complex"/>
    <property type="evidence" value="ECO:0007669"/>
    <property type="project" value="TreeGrafter"/>
</dbReference>
<gene>
    <name evidence="11" type="primary">Acey_s0069.g366</name>
    <name evidence="11" type="synonym">Acey-pro-1</name>
    <name evidence="11" type="ORF">Y032_0069g366</name>
</gene>
<evidence type="ECO:0000259" key="10">
    <source>
        <dbReference type="PROSITE" id="PS50262"/>
    </source>
</evidence>
<dbReference type="Gene3D" id="1.20.1070.10">
    <property type="entry name" value="Rhodopsin 7-helix transmembrane proteins"/>
    <property type="match status" value="1"/>
</dbReference>
<feature type="transmembrane region" description="Helical" evidence="9">
    <location>
        <begin position="139"/>
        <end position="167"/>
    </location>
</feature>
<protein>
    <recommendedName>
        <fullName evidence="10">G-protein coupled receptors family 1 profile domain-containing protein</fullName>
    </recommendedName>
</protein>
<dbReference type="SUPFAM" id="SSF81321">
    <property type="entry name" value="Family A G protein-coupled receptor-like"/>
    <property type="match status" value="1"/>
</dbReference>
<evidence type="ECO:0000256" key="8">
    <source>
        <dbReference type="SAM" id="MobiDB-lite"/>
    </source>
</evidence>
<evidence type="ECO:0000313" key="11">
    <source>
        <dbReference type="EMBL" id="EYC07732.1"/>
    </source>
</evidence>
<dbReference type="GO" id="GO:0006364">
    <property type="term" value="P:rRNA processing"/>
    <property type="evidence" value="ECO:0007669"/>
    <property type="project" value="TreeGrafter"/>
</dbReference>
<keyword evidence="6 9" id="KW-0472">Membrane</keyword>
<feature type="transmembrane region" description="Helical" evidence="9">
    <location>
        <begin position="187"/>
        <end position="208"/>
    </location>
</feature>
<comment type="subcellular location">
    <subcellularLocation>
        <location evidence="1">Membrane</location>
    </subcellularLocation>
</comment>
<dbReference type="SMART" id="SM00320">
    <property type="entry name" value="WD40"/>
    <property type="match status" value="3"/>
</dbReference>
<dbReference type="InterPro" id="IPR001680">
    <property type="entry name" value="WD40_rpt"/>
</dbReference>
<feature type="transmembrane region" description="Helical" evidence="9">
    <location>
        <begin position="59"/>
        <end position="85"/>
    </location>
</feature>
<organism evidence="11 12">
    <name type="scientific">Ancylostoma ceylanicum</name>
    <dbReference type="NCBI Taxonomy" id="53326"/>
    <lineage>
        <taxon>Eukaryota</taxon>
        <taxon>Metazoa</taxon>
        <taxon>Ecdysozoa</taxon>
        <taxon>Nematoda</taxon>
        <taxon>Chromadorea</taxon>
        <taxon>Rhabditida</taxon>
        <taxon>Rhabditina</taxon>
        <taxon>Rhabditomorpha</taxon>
        <taxon>Strongyloidea</taxon>
        <taxon>Ancylostomatidae</taxon>
        <taxon>Ancylostomatinae</taxon>
        <taxon>Ancylostoma</taxon>
    </lineage>
</organism>
<dbReference type="PROSITE" id="PS50082">
    <property type="entry name" value="WD_REPEATS_2"/>
    <property type="match status" value="1"/>
</dbReference>
<dbReference type="GO" id="GO:0016020">
    <property type="term" value="C:membrane"/>
    <property type="evidence" value="ECO:0007669"/>
    <property type="project" value="UniProtKB-SubCell"/>
</dbReference>
<dbReference type="PANTHER" id="PTHR18763:SF0">
    <property type="entry name" value="WD REPEAT-CONTAINING PROTEIN 18"/>
    <property type="match status" value="1"/>
</dbReference>
<feature type="transmembrane region" description="Helical" evidence="9">
    <location>
        <begin position="23"/>
        <end position="47"/>
    </location>
</feature>
<evidence type="ECO:0000256" key="6">
    <source>
        <dbReference type="ARBA" id="ARBA00023136"/>
    </source>
</evidence>
<feature type="repeat" description="WD" evidence="7">
    <location>
        <begin position="498"/>
        <end position="539"/>
    </location>
</feature>
<dbReference type="PROSITE" id="PS50262">
    <property type="entry name" value="G_PROTEIN_RECEP_F1_2"/>
    <property type="match status" value="1"/>
</dbReference>
<dbReference type="InterPro" id="IPR036322">
    <property type="entry name" value="WD40_repeat_dom_sf"/>
</dbReference>
<dbReference type="OrthoDB" id="756370at2759"/>
<dbReference type="STRING" id="53326.A0A016TYP6"/>
<evidence type="ECO:0000256" key="9">
    <source>
        <dbReference type="SAM" id="Phobius"/>
    </source>
</evidence>
<feature type="compositionally biased region" description="Basic residues" evidence="8">
    <location>
        <begin position="620"/>
        <end position="633"/>
    </location>
</feature>
<dbReference type="AlphaFoldDB" id="A0A016TYP6"/>
<proteinExistence type="predicted"/>
<dbReference type="Gene3D" id="2.130.10.10">
    <property type="entry name" value="YVTN repeat-like/Quinoprotein amine dehydrogenase"/>
    <property type="match status" value="2"/>
</dbReference>
<dbReference type="CDD" id="cd00637">
    <property type="entry name" value="7tm_classA_rhodopsin-like"/>
    <property type="match status" value="1"/>
</dbReference>